<accession>A0A679IM95</accession>
<proteinExistence type="predicted"/>
<evidence type="ECO:0000313" key="2">
    <source>
        <dbReference type="EMBL" id="BCA86655.1"/>
    </source>
</evidence>
<name>A0A679IM95_9ENTE</name>
<protein>
    <recommendedName>
        <fullName evidence="4">Phage protein</fullName>
    </recommendedName>
</protein>
<feature type="region of interest" description="Disordered" evidence="1">
    <location>
        <begin position="99"/>
        <end position="118"/>
    </location>
</feature>
<evidence type="ECO:0000313" key="3">
    <source>
        <dbReference type="Proteomes" id="UP000502998"/>
    </source>
</evidence>
<dbReference type="AlphaFoldDB" id="A0A679IM95"/>
<organism evidence="2 3">
    <name type="scientific">Enterococcus saigonensis</name>
    <dbReference type="NCBI Taxonomy" id="1805431"/>
    <lineage>
        <taxon>Bacteria</taxon>
        <taxon>Bacillati</taxon>
        <taxon>Bacillota</taxon>
        <taxon>Bacilli</taxon>
        <taxon>Lactobacillales</taxon>
        <taxon>Enterococcaceae</taxon>
        <taxon>Enterococcus</taxon>
    </lineage>
</organism>
<evidence type="ECO:0000256" key="1">
    <source>
        <dbReference type="SAM" id="MobiDB-lite"/>
    </source>
</evidence>
<dbReference type="KEGG" id="esg:EsVE80_21780"/>
<reference evidence="2 3" key="1">
    <citation type="submission" date="2020-02" db="EMBL/GenBank/DDBJ databases">
        <title>Characterization of vanA genotype vancomycin-resistant Enterococcus saigonensis VE80.</title>
        <authorList>
            <person name="Harada T."/>
            <person name="Motooka D."/>
            <person name="Nakamura S."/>
            <person name="Yamamoto Y."/>
            <person name="Kawahara R."/>
            <person name="Kawatsu K."/>
        </authorList>
    </citation>
    <scope>NUCLEOTIDE SEQUENCE [LARGE SCALE GENOMIC DNA]</scope>
    <source>
        <strain evidence="2 3">VE80</strain>
    </source>
</reference>
<dbReference type="EMBL" id="AP022822">
    <property type="protein sequence ID" value="BCA86655.1"/>
    <property type="molecule type" value="Genomic_DNA"/>
</dbReference>
<evidence type="ECO:0008006" key="4">
    <source>
        <dbReference type="Google" id="ProtNLM"/>
    </source>
</evidence>
<keyword evidence="3" id="KW-1185">Reference proteome</keyword>
<sequence>MAISERDKLVNKEKNRLTQLFKDIPDGKKKVVEGLIVQAARLRVSLDELWQDLTNNGDYEEFTQSEKTPSYERERPAAKLYNARDLAYQRIIKQLSDLLPEGVPKPNDGPSADGSDLL</sequence>
<gene>
    <name evidence="2" type="ORF">EsVE80_21780</name>
</gene>
<dbReference type="Proteomes" id="UP000502998">
    <property type="component" value="Chromosome"/>
</dbReference>